<proteinExistence type="predicted"/>
<comment type="caution">
    <text evidence="1">The sequence shown here is derived from an EMBL/GenBank/DDBJ whole genome shotgun (WGS) entry which is preliminary data.</text>
</comment>
<organism evidence="1 2">
    <name type="scientific">Rhododendron molle</name>
    <name type="common">Chinese azalea</name>
    <name type="synonym">Azalea mollis</name>
    <dbReference type="NCBI Taxonomy" id="49168"/>
    <lineage>
        <taxon>Eukaryota</taxon>
        <taxon>Viridiplantae</taxon>
        <taxon>Streptophyta</taxon>
        <taxon>Embryophyta</taxon>
        <taxon>Tracheophyta</taxon>
        <taxon>Spermatophyta</taxon>
        <taxon>Magnoliopsida</taxon>
        <taxon>eudicotyledons</taxon>
        <taxon>Gunneridae</taxon>
        <taxon>Pentapetalae</taxon>
        <taxon>asterids</taxon>
        <taxon>Ericales</taxon>
        <taxon>Ericaceae</taxon>
        <taxon>Ericoideae</taxon>
        <taxon>Rhodoreae</taxon>
        <taxon>Rhododendron</taxon>
    </lineage>
</organism>
<evidence type="ECO:0000313" key="1">
    <source>
        <dbReference type="EMBL" id="KAI8568247.1"/>
    </source>
</evidence>
<reference evidence="1" key="1">
    <citation type="submission" date="2022-02" db="EMBL/GenBank/DDBJ databases">
        <title>Plant Genome Project.</title>
        <authorList>
            <person name="Zhang R.-G."/>
        </authorList>
    </citation>
    <scope>NUCLEOTIDE SEQUENCE</scope>
    <source>
        <strain evidence="1">AT1</strain>
    </source>
</reference>
<evidence type="ECO:0000313" key="2">
    <source>
        <dbReference type="Proteomes" id="UP001062846"/>
    </source>
</evidence>
<gene>
    <name evidence="1" type="ORF">RHMOL_Rhmol02G0184000</name>
</gene>
<name>A0ACC0PTA9_RHOML</name>
<keyword evidence="2" id="KW-1185">Reference proteome</keyword>
<accession>A0ACC0PTA9</accession>
<protein>
    <submittedName>
        <fullName evidence="1">Uncharacterized protein</fullName>
    </submittedName>
</protein>
<dbReference type="EMBL" id="CM046389">
    <property type="protein sequence ID" value="KAI8568247.1"/>
    <property type="molecule type" value="Genomic_DNA"/>
</dbReference>
<sequence length="346" mass="39446">MALSLTGLLRPWLASMEGVDWLNFRAHGFYSMRYLRNIRLRPELLRAAVSFWDPEVHVFRFGDQELCPTVEEFRAYLGGFGSGEVIIPPVRESAYRVLVAALGLSDNAARYLVRNGHLNAMRLIELFSPPGDLRDMTYQTRRMIALCMCLLAAYLLVPSAGHASSALASVVVQVEARKDVIPMVLAETLIGLDKFCSGETETFGGSPLLLQIWLCDKVNVLTIPPSNWAYEARLLSQRCFEFEDRSRAEWVDFLRRRRAETSLGAFTFYIPYRIQRQLGLRQEGPAEVLVDVVLPFFGHSVLCHYQRFWRTREMTDAHPYPSVAMRGSYRKWLRMDIAARAGVQGN</sequence>
<dbReference type="Proteomes" id="UP001062846">
    <property type="component" value="Chromosome 2"/>
</dbReference>